<keyword evidence="13" id="KW-1185">Reference proteome</keyword>
<organism evidence="12 13">
    <name type="scientific">Rehmannia glutinosa</name>
    <name type="common">Chinese foxglove</name>
    <dbReference type="NCBI Taxonomy" id="99300"/>
    <lineage>
        <taxon>Eukaryota</taxon>
        <taxon>Viridiplantae</taxon>
        <taxon>Streptophyta</taxon>
        <taxon>Embryophyta</taxon>
        <taxon>Tracheophyta</taxon>
        <taxon>Spermatophyta</taxon>
        <taxon>Magnoliopsida</taxon>
        <taxon>eudicotyledons</taxon>
        <taxon>Gunneridae</taxon>
        <taxon>Pentapetalae</taxon>
        <taxon>asterids</taxon>
        <taxon>lamiids</taxon>
        <taxon>Lamiales</taxon>
        <taxon>Orobanchaceae</taxon>
        <taxon>Rehmannieae</taxon>
        <taxon>Rehmannia</taxon>
    </lineage>
</organism>
<evidence type="ECO:0000313" key="12">
    <source>
        <dbReference type="EMBL" id="KAK6158138.1"/>
    </source>
</evidence>
<dbReference type="Pfam" id="PF00270">
    <property type="entry name" value="DEAD"/>
    <property type="match status" value="1"/>
</dbReference>
<evidence type="ECO:0000256" key="2">
    <source>
        <dbReference type="ARBA" id="ARBA00022741"/>
    </source>
</evidence>
<name>A0ABR0XGQ0_REHGL</name>
<dbReference type="InterPro" id="IPR027417">
    <property type="entry name" value="P-loop_NTPase"/>
</dbReference>
<dbReference type="InterPro" id="IPR044742">
    <property type="entry name" value="DEAD/DEAH_RhlB"/>
</dbReference>
<reference evidence="12 13" key="1">
    <citation type="journal article" date="2021" name="Comput. Struct. Biotechnol. J.">
        <title>De novo genome assembly of the potent medicinal plant Rehmannia glutinosa using nanopore technology.</title>
        <authorList>
            <person name="Ma L."/>
            <person name="Dong C."/>
            <person name="Song C."/>
            <person name="Wang X."/>
            <person name="Zheng X."/>
            <person name="Niu Y."/>
            <person name="Chen S."/>
            <person name="Feng W."/>
        </authorList>
    </citation>
    <scope>NUCLEOTIDE SEQUENCE [LARGE SCALE GENOMIC DNA]</scope>
    <source>
        <strain evidence="12">DH-2019</strain>
    </source>
</reference>
<sequence>MPALAATRVLLLVGDTLSSAKLYGFSRIAPRYSTVRFLGRVSNESEPLTLASLGFRGEIKRSLGNEKNKLKQGISTIEVPKRRENKVISRETNAVKKKDRVDIAALAPFAAKSFSELGLPPLLVERLEKEGYTVPTDVQAAAIPTILKDHDVVIQSYTGSGKTLAYLLPILSEVGPHKKDNEPKTTTDIEAVVVAPSRELGMQIVREFEKVLGPSDKRLVQQLVGGANKSRQEEALRKNKPVIVVGTPGRLAEISASGKLHTHNCRYLVLDEVDELLAFNFREDMHRILEHVGKKSGAGQNVANSPKARRTERRTIMVSATVPFSVIRAARSWGCDPLLVQAKSVVPIESLPAAPIKLSDSSSSANEQTQSQSQAPVQSLPPSLTHYYSVARIQHKVDTLRRCIHALEAKCVIVFMNHTKQLKDTVFKLEARGMKAAELHGDLSKLTRSTILKKFRNGEARVLLTNELSARGLDIPECDLVVNLELPTDSIHYAHRAGRTGRLGRRGTVVTICEEPEVFVVKKMQKQLGVVIQSCQFAEGQLVVNED</sequence>
<dbReference type="Gene3D" id="3.40.50.300">
    <property type="entry name" value="P-loop containing nucleotide triphosphate hydrolases"/>
    <property type="match status" value="2"/>
</dbReference>
<feature type="region of interest" description="Disordered" evidence="8">
    <location>
        <begin position="359"/>
        <end position="380"/>
    </location>
</feature>
<accession>A0ABR0XGQ0</accession>
<dbReference type="PANTHER" id="PTHR47963:SF3">
    <property type="entry name" value="DEAD-BOX ATP-DEPENDENT RNA HELICASE 47, MITOCHONDRIAL"/>
    <property type="match status" value="1"/>
</dbReference>
<proteinExistence type="predicted"/>
<dbReference type="EMBL" id="JABTTQ020000004">
    <property type="protein sequence ID" value="KAK6158138.1"/>
    <property type="molecule type" value="Genomic_DNA"/>
</dbReference>
<evidence type="ECO:0000256" key="3">
    <source>
        <dbReference type="ARBA" id="ARBA00022801"/>
    </source>
</evidence>
<dbReference type="SUPFAM" id="SSF52540">
    <property type="entry name" value="P-loop containing nucleoside triphosphate hydrolases"/>
    <property type="match status" value="1"/>
</dbReference>
<dbReference type="InterPro" id="IPR014014">
    <property type="entry name" value="RNA_helicase_DEAD_Q_motif"/>
</dbReference>
<protein>
    <recommendedName>
        <fullName evidence="1">RNA helicase</fullName>
        <ecNumber evidence="1">3.6.4.13</ecNumber>
    </recommendedName>
</protein>
<dbReference type="SMART" id="SM00490">
    <property type="entry name" value="HELICc"/>
    <property type="match status" value="1"/>
</dbReference>
<comment type="caution">
    <text evidence="12">The sequence shown here is derived from an EMBL/GenBank/DDBJ whole genome shotgun (WGS) entry which is preliminary data.</text>
</comment>
<evidence type="ECO:0000313" key="13">
    <source>
        <dbReference type="Proteomes" id="UP001318860"/>
    </source>
</evidence>
<dbReference type="PROSITE" id="PS51195">
    <property type="entry name" value="Q_MOTIF"/>
    <property type="match status" value="1"/>
</dbReference>
<evidence type="ECO:0000259" key="9">
    <source>
        <dbReference type="PROSITE" id="PS51192"/>
    </source>
</evidence>
<dbReference type="PROSITE" id="PS51194">
    <property type="entry name" value="HELICASE_CTER"/>
    <property type="match status" value="1"/>
</dbReference>
<evidence type="ECO:0000256" key="7">
    <source>
        <dbReference type="PROSITE-ProRule" id="PRU00552"/>
    </source>
</evidence>
<evidence type="ECO:0000259" key="11">
    <source>
        <dbReference type="PROSITE" id="PS51195"/>
    </source>
</evidence>
<dbReference type="InterPro" id="IPR050547">
    <property type="entry name" value="DEAD_box_RNA_helicases"/>
</dbReference>
<feature type="domain" description="Helicase C-terminal" evidence="10">
    <location>
        <begin position="399"/>
        <end position="543"/>
    </location>
</feature>
<keyword evidence="4" id="KW-0347">Helicase</keyword>
<evidence type="ECO:0000256" key="5">
    <source>
        <dbReference type="ARBA" id="ARBA00022840"/>
    </source>
</evidence>
<dbReference type="SMART" id="SM00487">
    <property type="entry name" value="DEXDc"/>
    <property type="match status" value="1"/>
</dbReference>
<dbReference type="PANTHER" id="PTHR47963">
    <property type="entry name" value="DEAD-BOX ATP-DEPENDENT RNA HELICASE 47, MITOCHONDRIAL"/>
    <property type="match status" value="1"/>
</dbReference>
<dbReference type="InterPro" id="IPR001650">
    <property type="entry name" value="Helicase_C-like"/>
</dbReference>
<dbReference type="CDD" id="cd18787">
    <property type="entry name" value="SF2_C_DEAD"/>
    <property type="match status" value="1"/>
</dbReference>
<evidence type="ECO:0000259" key="10">
    <source>
        <dbReference type="PROSITE" id="PS51194"/>
    </source>
</evidence>
<dbReference type="CDD" id="cd00268">
    <property type="entry name" value="DEADc"/>
    <property type="match status" value="1"/>
</dbReference>
<evidence type="ECO:0000256" key="4">
    <source>
        <dbReference type="ARBA" id="ARBA00022806"/>
    </source>
</evidence>
<keyword evidence="2" id="KW-0547">Nucleotide-binding</keyword>
<evidence type="ECO:0000256" key="6">
    <source>
        <dbReference type="ARBA" id="ARBA00047984"/>
    </source>
</evidence>
<comment type="catalytic activity">
    <reaction evidence="6">
        <text>ATP + H2O = ADP + phosphate + H(+)</text>
        <dbReference type="Rhea" id="RHEA:13065"/>
        <dbReference type="ChEBI" id="CHEBI:15377"/>
        <dbReference type="ChEBI" id="CHEBI:15378"/>
        <dbReference type="ChEBI" id="CHEBI:30616"/>
        <dbReference type="ChEBI" id="CHEBI:43474"/>
        <dbReference type="ChEBI" id="CHEBI:456216"/>
        <dbReference type="EC" id="3.6.4.13"/>
    </reaction>
</comment>
<evidence type="ECO:0000256" key="1">
    <source>
        <dbReference type="ARBA" id="ARBA00012552"/>
    </source>
</evidence>
<dbReference type="Pfam" id="PF00271">
    <property type="entry name" value="Helicase_C"/>
    <property type="match status" value="1"/>
</dbReference>
<dbReference type="Proteomes" id="UP001318860">
    <property type="component" value="Unassembled WGS sequence"/>
</dbReference>
<evidence type="ECO:0000256" key="8">
    <source>
        <dbReference type="SAM" id="MobiDB-lite"/>
    </source>
</evidence>
<dbReference type="InterPro" id="IPR011545">
    <property type="entry name" value="DEAD/DEAH_box_helicase_dom"/>
</dbReference>
<dbReference type="PROSITE" id="PS51192">
    <property type="entry name" value="HELICASE_ATP_BIND_1"/>
    <property type="match status" value="1"/>
</dbReference>
<dbReference type="InterPro" id="IPR014001">
    <property type="entry name" value="Helicase_ATP-bd"/>
</dbReference>
<feature type="short sequence motif" description="Q motif" evidence="7">
    <location>
        <begin position="112"/>
        <end position="140"/>
    </location>
</feature>
<keyword evidence="5" id="KW-0067">ATP-binding</keyword>
<feature type="domain" description="DEAD-box RNA helicase Q" evidence="11">
    <location>
        <begin position="112"/>
        <end position="140"/>
    </location>
</feature>
<dbReference type="EC" id="3.6.4.13" evidence="1"/>
<gene>
    <name evidence="12" type="ORF">DH2020_005452</name>
</gene>
<feature type="domain" description="Helicase ATP-binding" evidence="9">
    <location>
        <begin position="143"/>
        <end position="340"/>
    </location>
</feature>
<keyword evidence="3" id="KW-0378">Hydrolase</keyword>